<dbReference type="EMBL" id="CCKQ01006721">
    <property type="protein sequence ID" value="CDW78040.1"/>
    <property type="molecule type" value="Genomic_DNA"/>
</dbReference>
<dbReference type="InterPro" id="IPR036259">
    <property type="entry name" value="MFS_trans_sf"/>
</dbReference>
<dbReference type="PROSITE" id="PS50850">
    <property type="entry name" value="MFS"/>
    <property type="match status" value="1"/>
</dbReference>
<dbReference type="Gene3D" id="1.20.1250.20">
    <property type="entry name" value="MFS general substrate transporter like domains"/>
    <property type="match status" value="1"/>
</dbReference>
<keyword evidence="8" id="KW-1185">Reference proteome</keyword>
<feature type="transmembrane region" description="Helical" evidence="5">
    <location>
        <begin position="372"/>
        <end position="394"/>
    </location>
</feature>
<dbReference type="Pfam" id="PF07690">
    <property type="entry name" value="MFS_1"/>
    <property type="match status" value="1"/>
</dbReference>
<evidence type="ECO:0000256" key="2">
    <source>
        <dbReference type="ARBA" id="ARBA00022692"/>
    </source>
</evidence>
<feature type="transmembrane region" description="Helical" evidence="5">
    <location>
        <begin position="124"/>
        <end position="148"/>
    </location>
</feature>
<dbReference type="OrthoDB" id="289899at2759"/>
<dbReference type="GO" id="GO:0022857">
    <property type="term" value="F:transmembrane transporter activity"/>
    <property type="evidence" value="ECO:0007669"/>
    <property type="project" value="InterPro"/>
</dbReference>
<evidence type="ECO:0000313" key="7">
    <source>
        <dbReference type="EMBL" id="CDW78040.1"/>
    </source>
</evidence>
<comment type="subcellular location">
    <subcellularLocation>
        <location evidence="1">Membrane</location>
        <topology evidence="1">Multi-pass membrane protein</topology>
    </subcellularLocation>
</comment>
<feature type="transmembrane region" description="Helical" evidence="5">
    <location>
        <begin position="290"/>
        <end position="311"/>
    </location>
</feature>
<feature type="transmembrane region" description="Helical" evidence="5">
    <location>
        <begin position="101"/>
        <end position="118"/>
    </location>
</feature>
<name>A0A078A708_STYLE</name>
<dbReference type="SUPFAM" id="SSF103473">
    <property type="entry name" value="MFS general substrate transporter"/>
    <property type="match status" value="1"/>
</dbReference>
<dbReference type="InterPro" id="IPR011701">
    <property type="entry name" value="MFS"/>
</dbReference>
<accession>A0A078A708</accession>
<feature type="transmembrane region" description="Helical" evidence="5">
    <location>
        <begin position="69"/>
        <end position="89"/>
    </location>
</feature>
<keyword evidence="3 5" id="KW-1133">Transmembrane helix</keyword>
<evidence type="ECO:0000256" key="4">
    <source>
        <dbReference type="ARBA" id="ARBA00023136"/>
    </source>
</evidence>
<proteinExistence type="predicted"/>
<dbReference type="OMA" id="VEPQWHM"/>
<dbReference type="PANTHER" id="PTHR24064">
    <property type="entry name" value="SOLUTE CARRIER FAMILY 22 MEMBER"/>
    <property type="match status" value="1"/>
</dbReference>
<evidence type="ECO:0000256" key="5">
    <source>
        <dbReference type="SAM" id="Phobius"/>
    </source>
</evidence>
<evidence type="ECO:0000313" key="8">
    <source>
        <dbReference type="Proteomes" id="UP000039865"/>
    </source>
</evidence>
<feature type="transmembrane region" description="Helical" evidence="5">
    <location>
        <begin position="184"/>
        <end position="204"/>
    </location>
</feature>
<organism evidence="7 8">
    <name type="scientific">Stylonychia lemnae</name>
    <name type="common">Ciliate</name>
    <dbReference type="NCBI Taxonomy" id="5949"/>
    <lineage>
        <taxon>Eukaryota</taxon>
        <taxon>Sar</taxon>
        <taxon>Alveolata</taxon>
        <taxon>Ciliophora</taxon>
        <taxon>Intramacronucleata</taxon>
        <taxon>Spirotrichea</taxon>
        <taxon>Stichotrichia</taxon>
        <taxon>Sporadotrichida</taxon>
        <taxon>Oxytrichidae</taxon>
        <taxon>Stylonychinae</taxon>
        <taxon>Stylonychia</taxon>
    </lineage>
</organism>
<feature type="transmembrane region" description="Helical" evidence="5">
    <location>
        <begin position="432"/>
        <end position="451"/>
    </location>
</feature>
<evidence type="ECO:0000256" key="3">
    <source>
        <dbReference type="ARBA" id="ARBA00022989"/>
    </source>
</evidence>
<dbReference type="GO" id="GO:0016020">
    <property type="term" value="C:membrane"/>
    <property type="evidence" value="ECO:0007669"/>
    <property type="project" value="UniProtKB-SubCell"/>
</dbReference>
<feature type="transmembrane region" description="Helical" evidence="5">
    <location>
        <begin position="157"/>
        <end position="178"/>
    </location>
</feature>
<dbReference type="Proteomes" id="UP000039865">
    <property type="component" value="Unassembled WGS sequence"/>
</dbReference>
<evidence type="ECO:0000256" key="1">
    <source>
        <dbReference type="ARBA" id="ARBA00004141"/>
    </source>
</evidence>
<dbReference type="InterPro" id="IPR020846">
    <property type="entry name" value="MFS_dom"/>
</dbReference>
<feature type="transmembrane region" description="Helical" evidence="5">
    <location>
        <begin position="406"/>
        <end position="426"/>
    </location>
</feature>
<dbReference type="InParanoid" id="A0A078A708"/>
<feature type="transmembrane region" description="Helical" evidence="5">
    <location>
        <begin position="323"/>
        <end position="340"/>
    </location>
</feature>
<protein>
    <submittedName>
        <fullName evidence="7">Solute carrier family member 5</fullName>
    </submittedName>
</protein>
<sequence>MSSSSFFLSSLVFLELEPRYVCLRGVQWESCKAAEFCENKGLQWKIDWTNAESLSNFIMYFDLYCDSQFKIGLFGSLFLAGIVLGSVTLTRLGDIYGRKPIFLIGMAIQILTTVGVLMNSNIMVAYALFFIIGFGVTGKQFVGFSYLVEMQPHYTQAYVSSFEFIFEAFVYLFVVIYFSLISKTWQYVGIPSLGLGVIGCLSLLSQPESPRFLISVGEYEKARQVFKRIARVNNQDPSKFDKVSFAEEDIQQKMLIIQDEITSVTDNLKSNRKKSDLKELLQNSQLRANLILANFIWCSLMINYYILAFYLKYFPGNIYENTLYMIGADLLAYIVSGTLMKKTDLKKSLVLAQIISIIGSSLYQLVYTNDKIIPFVVIFCRFGISMSFNSVYIGNNRLFPTQFQSTTFGFLNFLSHCLSVGAPIIAEISDPIPILIFLGCCVITLISAIFLKEVNRDLLNQIK</sequence>
<evidence type="ECO:0000259" key="6">
    <source>
        <dbReference type="PROSITE" id="PS50850"/>
    </source>
</evidence>
<feature type="domain" description="Major facilitator superfamily (MFS) profile" evidence="6">
    <location>
        <begin position="1"/>
        <end position="456"/>
    </location>
</feature>
<dbReference type="AlphaFoldDB" id="A0A078A708"/>
<keyword evidence="2 5" id="KW-0812">Transmembrane</keyword>
<keyword evidence="4 5" id="KW-0472">Membrane</keyword>
<feature type="transmembrane region" description="Helical" evidence="5">
    <location>
        <begin position="349"/>
        <end position="366"/>
    </location>
</feature>
<reference evidence="7 8" key="1">
    <citation type="submission" date="2014-06" db="EMBL/GenBank/DDBJ databases">
        <authorList>
            <person name="Swart Estienne"/>
        </authorList>
    </citation>
    <scope>NUCLEOTIDE SEQUENCE [LARGE SCALE GENOMIC DNA]</scope>
    <source>
        <strain evidence="7 8">130c</strain>
    </source>
</reference>
<gene>
    <name evidence="7" type="primary">Contig13608.g14514</name>
    <name evidence="7" type="ORF">STYLEM_7010</name>
</gene>